<evidence type="ECO:0000256" key="4">
    <source>
        <dbReference type="ARBA" id="ARBA00022475"/>
    </source>
</evidence>
<evidence type="ECO:0000256" key="7">
    <source>
        <dbReference type="ARBA" id="ARBA00023136"/>
    </source>
</evidence>
<evidence type="ECO:0000313" key="10">
    <source>
        <dbReference type="EMBL" id="MFC2999801.1"/>
    </source>
</evidence>
<feature type="transmembrane region" description="Helical" evidence="8">
    <location>
        <begin position="132"/>
        <end position="156"/>
    </location>
</feature>
<keyword evidence="4" id="KW-1003">Cell membrane</keyword>
<comment type="caution">
    <text evidence="10">The sequence shown here is derived from an EMBL/GenBank/DDBJ whole genome shotgun (WGS) entry which is preliminary data.</text>
</comment>
<dbReference type="CDD" id="cd17320">
    <property type="entry name" value="MFS_MdfA_MDR_like"/>
    <property type="match status" value="1"/>
</dbReference>
<sequence>MPEHYRRLAALLGALTALGPLGVDMYLPAFPAMGADLAASPAAIQRTLAVFLLGMAAGQLVYGPLSDRVGRRLPLMIGMVVFTLASIGCALARSADALVALRLLQALGGCVGVVVARAVVRDLCDERGAVRMMSMLMLAMGAAPILAPMLGGWLLAALDWRAIFWFLAIYGAVALLVMQQWLPESLPVEQRRQDGLGQVMLVYVQLLRDRRFLSHALAGALPMAGLFAYLVGSPNLLMQVHGLGPLEYGMAFGGNAFGLILASQVISRLVRRRQPSQLLVVTLSLLAVAGIGVVLAVLSGALLPLLAAFFLYLALMGSVLPLSSALAMAPMGRMAGSASALMGTLQFGIGAVVGAVLGAFGGTSALAMGVLIALAGSGGLAAHLLLKRSAAGA</sequence>
<dbReference type="Pfam" id="PF07690">
    <property type="entry name" value="MFS_1"/>
    <property type="match status" value="1"/>
</dbReference>
<feature type="transmembrane region" description="Helical" evidence="8">
    <location>
        <begin position="44"/>
        <end position="63"/>
    </location>
</feature>
<keyword evidence="7 8" id="KW-0472">Membrane</keyword>
<keyword evidence="11" id="KW-1185">Reference proteome</keyword>
<feature type="transmembrane region" description="Helical" evidence="8">
    <location>
        <begin position="162"/>
        <end position="182"/>
    </location>
</feature>
<evidence type="ECO:0000256" key="5">
    <source>
        <dbReference type="ARBA" id="ARBA00022692"/>
    </source>
</evidence>
<keyword evidence="5 8" id="KW-0812">Transmembrane</keyword>
<keyword evidence="3 8" id="KW-0813">Transport</keyword>
<dbReference type="PANTHER" id="PTHR23502:SF132">
    <property type="entry name" value="POLYAMINE TRANSPORTER 2-RELATED"/>
    <property type="match status" value="1"/>
</dbReference>
<evidence type="ECO:0000256" key="8">
    <source>
        <dbReference type="RuleBase" id="RU365088"/>
    </source>
</evidence>
<keyword evidence="6 8" id="KW-1133">Transmembrane helix</keyword>
<feature type="transmembrane region" description="Helical" evidence="8">
    <location>
        <begin position="212"/>
        <end position="232"/>
    </location>
</feature>
<dbReference type="EMBL" id="JBHRSB010000002">
    <property type="protein sequence ID" value="MFC2999801.1"/>
    <property type="molecule type" value="Genomic_DNA"/>
</dbReference>
<evidence type="ECO:0000256" key="2">
    <source>
        <dbReference type="ARBA" id="ARBA00006236"/>
    </source>
</evidence>
<evidence type="ECO:0000256" key="3">
    <source>
        <dbReference type="ARBA" id="ARBA00022448"/>
    </source>
</evidence>
<dbReference type="PROSITE" id="PS50850">
    <property type="entry name" value="MFS"/>
    <property type="match status" value="1"/>
</dbReference>
<dbReference type="InterPro" id="IPR011701">
    <property type="entry name" value="MFS"/>
</dbReference>
<name>A0ABV7BQ60_9PROT</name>
<accession>A0ABV7BQ60</accession>
<evidence type="ECO:0000259" key="9">
    <source>
        <dbReference type="PROSITE" id="PS50850"/>
    </source>
</evidence>
<feature type="transmembrane region" description="Helical" evidence="8">
    <location>
        <begin position="309"/>
        <end position="328"/>
    </location>
</feature>
<reference evidence="11" key="1">
    <citation type="journal article" date="2019" name="Int. J. Syst. Evol. Microbiol.">
        <title>The Global Catalogue of Microorganisms (GCM) 10K type strain sequencing project: providing services to taxonomists for standard genome sequencing and annotation.</title>
        <authorList>
            <consortium name="The Broad Institute Genomics Platform"/>
            <consortium name="The Broad Institute Genome Sequencing Center for Infectious Disease"/>
            <person name="Wu L."/>
            <person name="Ma J."/>
        </authorList>
    </citation>
    <scope>NUCLEOTIDE SEQUENCE [LARGE SCALE GENOMIC DNA]</scope>
    <source>
        <strain evidence="11">CGMCC 1.16855</strain>
    </source>
</reference>
<comment type="caution">
    <text evidence="8">Lacks conserved residue(s) required for the propagation of feature annotation.</text>
</comment>
<proteinExistence type="inferred from homology"/>
<dbReference type="Proteomes" id="UP001595420">
    <property type="component" value="Unassembled WGS sequence"/>
</dbReference>
<keyword evidence="8" id="KW-0997">Cell inner membrane</keyword>
<feature type="transmembrane region" description="Helical" evidence="8">
    <location>
        <begin position="248"/>
        <end position="266"/>
    </location>
</feature>
<dbReference type="InterPro" id="IPR020846">
    <property type="entry name" value="MFS_dom"/>
</dbReference>
<comment type="similarity">
    <text evidence="2 8">Belongs to the major facilitator superfamily. Bcr/CmlA family.</text>
</comment>
<evidence type="ECO:0000313" key="11">
    <source>
        <dbReference type="Proteomes" id="UP001595420"/>
    </source>
</evidence>
<feature type="domain" description="Major facilitator superfamily (MFS) profile" evidence="9">
    <location>
        <begin position="8"/>
        <end position="390"/>
    </location>
</feature>
<protein>
    <recommendedName>
        <fullName evidence="8">Bcr/CflA family efflux transporter</fullName>
    </recommendedName>
</protein>
<feature type="transmembrane region" description="Helical" evidence="8">
    <location>
        <begin position="278"/>
        <end position="303"/>
    </location>
</feature>
<feature type="transmembrane region" description="Helical" evidence="8">
    <location>
        <begin position="366"/>
        <end position="386"/>
    </location>
</feature>
<feature type="transmembrane region" description="Helical" evidence="8">
    <location>
        <begin position="340"/>
        <end position="360"/>
    </location>
</feature>
<feature type="transmembrane region" description="Helical" evidence="8">
    <location>
        <begin position="75"/>
        <end position="93"/>
    </location>
</feature>
<dbReference type="NCBIfam" id="TIGR00710">
    <property type="entry name" value="efflux_Bcr_CflA"/>
    <property type="match status" value="1"/>
</dbReference>
<evidence type="ECO:0000256" key="6">
    <source>
        <dbReference type="ARBA" id="ARBA00022989"/>
    </source>
</evidence>
<gene>
    <name evidence="10" type="ORF">ACFOD3_07845</name>
</gene>
<evidence type="ECO:0000256" key="1">
    <source>
        <dbReference type="ARBA" id="ARBA00004651"/>
    </source>
</evidence>
<dbReference type="InterPro" id="IPR004812">
    <property type="entry name" value="Efflux_drug-R_Bcr/CmlA"/>
</dbReference>
<dbReference type="RefSeq" id="WP_216835883.1">
    <property type="nucleotide sequence ID" value="NZ_JAFNJS010000002.1"/>
</dbReference>
<feature type="transmembrane region" description="Helical" evidence="8">
    <location>
        <begin position="99"/>
        <end position="120"/>
    </location>
</feature>
<dbReference type="PANTHER" id="PTHR23502">
    <property type="entry name" value="MAJOR FACILITATOR SUPERFAMILY"/>
    <property type="match status" value="1"/>
</dbReference>
<organism evidence="10 11">
    <name type="scientific">Falsiroseomonas tokyonensis</name>
    <dbReference type="NCBI Taxonomy" id="430521"/>
    <lineage>
        <taxon>Bacteria</taxon>
        <taxon>Pseudomonadati</taxon>
        <taxon>Pseudomonadota</taxon>
        <taxon>Alphaproteobacteria</taxon>
        <taxon>Acetobacterales</taxon>
        <taxon>Roseomonadaceae</taxon>
        <taxon>Falsiroseomonas</taxon>
    </lineage>
</organism>
<comment type="subcellular location">
    <subcellularLocation>
        <location evidence="8">Cell inner membrane</location>
        <topology evidence="8">Multi-pass membrane protein</topology>
    </subcellularLocation>
    <subcellularLocation>
        <location evidence="1">Cell membrane</location>
        <topology evidence="1">Multi-pass membrane protein</topology>
    </subcellularLocation>
</comment>